<protein>
    <recommendedName>
        <fullName evidence="1">Rhodanese domain-containing protein</fullName>
    </recommendedName>
</protein>
<evidence type="ECO:0000313" key="2">
    <source>
        <dbReference type="EMBL" id="MDQ0153431.1"/>
    </source>
</evidence>
<sequence>MRVMRVLVACEESQAVCKAFRERGHEAYSCDVIECSGGHPEWHIKGDALEVINPGIHENHYEGFGSFEGIQFVTMDGAEHEFPDGWDLIIAHPPCTYLTNAGAVRLRVKGKIVEERYKKVLAAKEFFVKFLNADCFKIAVENPTPMKIVGLPEYTQAIQPYEYGHPYSKRTCLWLKGLPPLKPTKIIEHHEPYVNGGYKDVHGNYKKFPGRKERDPIMRSKTFPGIARAMAEQWG</sequence>
<dbReference type="EMBL" id="JAUSTO010000019">
    <property type="protein sequence ID" value="MDQ0153431.1"/>
    <property type="molecule type" value="Genomic_DNA"/>
</dbReference>
<dbReference type="AlphaFoldDB" id="A0AAE4AMS6"/>
<comment type="caution">
    <text evidence="2">The sequence shown here is derived from an EMBL/GenBank/DDBJ whole genome shotgun (WGS) entry which is preliminary data.</text>
</comment>
<organism evidence="2 3">
    <name type="scientific">Moryella indoligenes</name>
    <dbReference type="NCBI Taxonomy" id="371674"/>
    <lineage>
        <taxon>Bacteria</taxon>
        <taxon>Bacillati</taxon>
        <taxon>Bacillota</taxon>
        <taxon>Clostridia</taxon>
        <taxon>Lachnospirales</taxon>
        <taxon>Lachnospiraceae</taxon>
        <taxon>Moryella</taxon>
    </lineage>
</organism>
<feature type="domain" description="Rhodanese" evidence="1">
    <location>
        <begin position="13"/>
        <end position="51"/>
    </location>
</feature>
<accession>A0AAE4AMS6</accession>
<dbReference type="Proteomes" id="UP001241537">
    <property type="component" value="Unassembled WGS sequence"/>
</dbReference>
<dbReference type="InterPro" id="IPR001763">
    <property type="entry name" value="Rhodanese-like_dom"/>
</dbReference>
<dbReference type="PROSITE" id="PS50206">
    <property type="entry name" value="RHODANESE_3"/>
    <property type="match status" value="1"/>
</dbReference>
<proteinExistence type="predicted"/>
<dbReference type="RefSeq" id="WP_307255383.1">
    <property type="nucleotide sequence ID" value="NZ_JAUSTO010000019.1"/>
</dbReference>
<keyword evidence="3" id="KW-1185">Reference proteome</keyword>
<evidence type="ECO:0000313" key="3">
    <source>
        <dbReference type="Proteomes" id="UP001241537"/>
    </source>
</evidence>
<gene>
    <name evidence="2" type="ORF">J2S20_002151</name>
</gene>
<evidence type="ECO:0000259" key="1">
    <source>
        <dbReference type="PROSITE" id="PS50206"/>
    </source>
</evidence>
<reference evidence="2" key="1">
    <citation type="submission" date="2023-07" db="EMBL/GenBank/DDBJ databases">
        <title>Genomic Encyclopedia of Type Strains, Phase IV (KMG-IV): sequencing the most valuable type-strain genomes for metagenomic binning, comparative biology and taxonomic classification.</title>
        <authorList>
            <person name="Goeker M."/>
        </authorList>
    </citation>
    <scope>NUCLEOTIDE SEQUENCE</scope>
    <source>
        <strain evidence="2">DSM 19659</strain>
    </source>
</reference>
<name>A0AAE4AMS6_9FIRM</name>